<dbReference type="Gene3D" id="2.130.10.30">
    <property type="entry name" value="Regulator of chromosome condensation 1/beta-lactamase-inhibitor protein II"/>
    <property type="match status" value="2"/>
</dbReference>
<keyword evidence="1" id="KW-0677">Repeat</keyword>
<feature type="repeat" description="RCC1" evidence="2">
    <location>
        <begin position="330"/>
        <end position="381"/>
    </location>
</feature>
<evidence type="ECO:0000256" key="2">
    <source>
        <dbReference type="PROSITE-ProRule" id="PRU00235"/>
    </source>
</evidence>
<dbReference type="PROSITE" id="PS50012">
    <property type="entry name" value="RCC1_3"/>
    <property type="match status" value="5"/>
</dbReference>
<proteinExistence type="predicted"/>
<organism evidence="4 5">
    <name type="scientific">Cordylochernes scorpioides</name>
    <dbReference type="NCBI Taxonomy" id="51811"/>
    <lineage>
        <taxon>Eukaryota</taxon>
        <taxon>Metazoa</taxon>
        <taxon>Ecdysozoa</taxon>
        <taxon>Arthropoda</taxon>
        <taxon>Chelicerata</taxon>
        <taxon>Arachnida</taxon>
        <taxon>Pseudoscorpiones</taxon>
        <taxon>Cheliferoidea</taxon>
        <taxon>Chernetidae</taxon>
        <taxon>Cordylochernes</taxon>
    </lineage>
</organism>
<feature type="region of interest" description="Disordered" evidence="3">
    <location>
        <begin position="235"/>
        <end position="261"/>
    </location>
</feature>
<sequence>MVELSEVSYYRYVELRPEVGTSEHGRIIAECRIGMAQCFHVSVFCWGNTANGELGVGGQEEMVVAEPRHLQTFQQAHHVRDGAVGRNHTALILDTGHVYTCGSNEMGQLGRQLGYSKFDLVGGLKLHHIRQVSTKGEHTLALSEAGQVFSWGCNLHGQLGYPTDSGQPSLEPRLIKKLALVHVVQVACGNSHSMALALGELVLQQLMGSCTPGVATRAGSLGWVGWSHRSPARSLSNCSMASPSASSQPGASTPSSSPPLELSLGGATTRRWIPCSVLLVLIAGAGRFGQLGINTDTNSWEPKLVFSLRSHYIHYVSCGENHTAALTKDGGVFTFGAGMYGQLGHGSRNNEILPRKVIELMGSTVTQIACGRCHTLAYVAHPPKLYAFGQGGNGQLGTGQFTNSTVPMAVRGPWSTARTSLQEDGPSSRKRSGSESRIHRRNFIYSSAPSPEY</sequence>
<feature type="repeat" description="RCC1" evidence="2">
    <location>
        <begin position="96"/>
        <end position="145"/>
    </location>
</feature>
<feature type="repeat" description="RCC1" evidence="2">
    <location>
        <begin position="41"/>
        <end position="95"/>
    </location>
</feature>
<feature type="compositionally biased region" description="Polar residues" evidence="3">
    <location>
        <begin position="444"/>
        <end position="453"/>
    </location>
</feature>
<dbReference type="SUPFAM" id="SSF50985">
    <property type="entry name" value="RCC1/BLIP-II"/>
    <property type="match status" value="1"/>
</dbReference>
<name>A0ABY6LIQ9_9ARAC</name>
<reference evidence="4 5" key="1">
    <citation type="submission" date="2022-01" db="EMBL/GenBank/DDBJ databases">
        <title>A chromosomal length assembly of Cordylochernes scorpioides.</title>
        <authorList>
            <person name="Zeh D."/>
            <person name="Zeh J."/>
        </authorList>
    </citation>
    <scope>NUCLEOTIDE SEQUENCE [LARGE SCALE GENOMIC DNA]</scope>
    <source>
        <strain evidence="4">IN4F17</strain>
        <tissue evidence="4">Whole Body</tissue>
    </source>
</reference>
<evidence type="ECO:0000256" key="1">
    <source>
        <dbReference type="ARBA" id="ARBA00022737"/>
    </source>
</evidence>
<feature type="repeat" description="RCC1" evidence="2">
    <location>
        <begin position="146"/>
        <end position="199"/>
    </location>
</feature>
<dbReference type="Pfam" id="PF13540">
    <property type="entry name" value="RCC1_2"/>
    <property type="match status" value="1"/>
</dbReference>
<dbReference type="PANTHER" id="PTHR22872">
    <property type="entry name" value="BTK-BINDING PROTEIN-RELATED"/>
    <property type="match status" value="1"/>
</dbReference>
<feature type="region of interest" description="Disordered" evidence="3">
    <location>
        <begin position="416"/>
        <end position="453"/>
    </location>
</feature>
<dbReference type="Proteomes" id="UP001235939">
    <property type="component" value="Chromosome 19"/>
</dbReference>
<keyword evidence="5" id="KW-1185">Reference proteome</keyword>
<evidence type="ECO:0000313" key="4">
    <source>
        <dbReference type="EMBL" id="UYV81070.1"/>
    </source>
</evidence>
<protein>
    <submittedName>
        <fullName evidence="4">HERC4</fullName>
    </submittedName>
</protein>
<evidence type="ECO:0000313" key="5">
    <source>
        <dbReference type="Proteomes" id="UP001235939"/>
    </source>
</evidence>
<feature type="repeat" description="RCC1" evidence="2">
    <location>
        <begin position="278"/>
        <end position="329"/>
    </location>
</feature>
<dbReference type="PANTHER" id="PTHR22872:SF2">
    <property type="entry name" value="INHIBITOR OF BRUTON TYROSINE KINASE"/>
    <property type="match status" value="1"/>
</dbReference>
<dbReference type="PROSITE" id="PS00626">
    <property type="entry name" value="RCC1_2"/>
    <property type="match status" value="2"/>
</dbReference>
<dbReference type="InterPro" id="IPR051625">
    <property type="entry name" value="Signaling_Regulatory_Domain"/>
</dbReference>
<dbReference type="InterPro" id="IPR009091">
    <property type="entry name" value="RCC1/BLIP-II"/>
</dbReference>
<accession>A0ABY6LIQ9</accession>
<dbReference type="InterPro" id="IPR000408">
    <property type="entry name" value="Reg_chr_condens"/>
</dbReference>
<dbReference type="EMBL" id="CP092881">
    <property type="protein sequence ID" value="UYV81070.1"/>
    <property type="molecule type" value="Genomic_DNA"/>
</dbReference>
<dbReference type="Pfam" id="PF00415">
    <property type="entry name" value="RCC1"/>
    <property type="match status" value="4"/>
</dbReference>
<evidence type="ECO:0000256" key="3">
    <source>
        <dbReference type="SAM" id="MobiDB-lite"/>
    </source>
</evidence>
<gene>
    <name evidence="4" type="ORF">LAZ67_19002691</name>
</gene>
<dbReference type="PRINTS" id="PR00633">
    <property type="entry name" value="RCCNDNSATION"/>
</dbReference>